<dbReference type="AlphaFoldDB" id="J0D6Q1"/>
<protein>
    <submittedName>
        <fullName evidence="1">Uncharacterized protein</fullName>
    </submittedName>
</protein>
<gene>
    <name evidence="1" type="ORF">AURDEDRAFT_176409</name>
</gene>
<evidence type="ECO:0000313" key="1">
    <source>
        <dbReference type="EMBL" id="EJD34544.1"/>
    </source>
</evidence>
<dbReference type="KEGG" id="adl:AURDEDRAFT_176409"/>
<evidence type="ECO:0000313" key="2">
    <source>
        <dbReference type="Proteomes" id="UP000006514"/>
    </source>
</evidence>
<name>J0D6Q1_AURST</name>
<proteinExistence type="predicted"/>
<dbReference type="OrthoDB" id="2501483at2759"/>
<accession>J0D6Q1</accession>
<dbReference type="Proteomes" id="UP000006514">
    <property type="component" value="Unassembled WGS sequence"/>
</dbReference>
<dbReference type="EMBL" id="JH687937">
    <property type="protein sequence ID" value="EJD34544.1"/>
    <property type="molecule type" value="Genomic_DNA"/>
</dbReference>
<organism evidence="1 2">
    <name type="scientific">Auricularia subglabra (strain TFB-10046 / SS5)</name>
    <name type="common">White-rot fungus</name>
    <name type="synonym">Auricularia delicata (strain TFB10046)</name>
    <dbReference type="NCBI Taxonomy" id="717982"/>
    <lineage>
        <taxon>Eukaryota</taxon>
        <taxon>Fungi</taxon>
        <taxon>Dikarya</taxon>
        <taxon>Basidiomycota</taxon>
        <taxon>Agaricomycotina</taxon>
        <taxon>Agaricomycetes</taxon>
        <taxon>Auriculariales</taxon>
        <taxon>Auriculariaceae</taxon>
        <taxon>Auricularia</taxon>
    </lineage>
</organism>
<keyword evidence="2" id="KW-1185">Reference proteome</keyword>
<reference evidence="2" key="1">
    <citation type="journal article" date="2012" name="Science">
        <title>The Paleozoic origin of enzymatic lignin decomposition reconstructed from 31 fungal genomes.</title>
        <authorList>
            <person name="Floudas D."/>
            <person name="Binder M."/>
            <person name="Riley R."/>
            <person name="Barry K."/>
            <person name="Blanchette R.A."/>
            <person name="Henrissat B."/>
            <person name="Martinez A.T."/>
            <person name="Otillar R."/>
            <person name="Spatafora J.W."/>
            <person name="Yadav J.S."/>
            <person name="Aerts A."/>
            <person name="Benoit I."/>
            <person name="Boyd A."/>
            <person name="Carlson A."/>
            <person name="Copeland A."/>
            <person name="Coutinho P.M."/>
            <person name="de Vries R.P."/>
            <person name="Ferreira P."/>
            <person name="Findley K."/>
            <person name="Foster B."/>
            <person name="Gaskell J."/>
            <person name="Glotzer D."/>
            <person name="Gorecki P."/>
            <person name="Heitman J."/>
            <person name="Hesse C."/>
            <person name="Hori C."/>
            <person name="Igarashi K."/>
            <person name="Jurgens J.A."/>
            <person name="Kallen N."/>
            <person name="Kersten P."/>
            <person name="Kohler A."/>
            <person name="Kuees U."/>
            <person name="Kumar T.K.A."/>
            <person name="Kuo A."/>
            <person name="LaButti K."/>
            <person name="Larrondo L.F."/>
            <person name="Lindquist E."/>
            <person name="Ling A."/>
            <person name="Lombard V."/>
            <person name="Lucas S."/>
            <person name="Lundell T."/>
            <person name="Martin R."/>
            <person name="McLaughlin D.J."/>
            <person name="Morgenstern I."/>
            <person name="Morin E."/>
            <person name="Murat C."/>
            <person name="Nagy L.G."/>
            <person name="Nolan M."/>
            <person name="Ohm R.A."/>
            <person name="Patyshakuliyeva A."/>
            <person name="Rokas A."/>
            <person name="Ruiz-Duenas F.J."/>
            <person name="Sabat G."/>
            <person name="Salamov A."/>
            <person name="Samejima M."/>
            <person name="Schmutz J."/>
            <person name="Slot J.C."/>
            <person name="St John F."/>
            <person name="Stenlid J."/>
            <person name="Sun H."/>
            <person name="Sun S."/>
            <person name="Syed K."/>
            <person name="Tsang A."/>
            <person name="Wiebenga A."/>
            <person name="Young D."/>
            <person name="Pisabarro A."/>
            <person name="Eastwood D.C."/>
            <person name="Martin F."/>
            <person name="Cullen D."/>
            <person name="Grigoriev I.V."/>
            <person name="Hibbett D.S."/>
        </authorList>
    </citation>
    <scope>NUCLEOTIDE SEQUENCE [LARGE SCALE GENOMIC DNA]</scope>
    <source>
        <strain evidence="2">TFB10046</strain>
    </source>
</reference>
<sequence length="120" mass="13591">MQLVQVIQLLEQYPELLHELSINQIVQFIAICRHTKPRIALQSAAPAVAPDNLPRSVHQFFTAATRASDDAAKLCWIALKTHIWELEPCEANPTEYLPLFLEYGLPLDIGRSRLDEKACI</sequence>
<dbReference type="InParanoid" id="J0D6Q1"/>